<evidence type="ECO:0000256" key="4">
    <source>
        <dbReference type="ARBA" id="ARBA00023139"/>
    </source>
</evidence>
<keyword evidence="5" id="KW-0449">Lipoprotein</keyword>
<proteinExistence type="predicted"/>
<feature type="chain" id="PRO_5045457511" evidence="7">
    <location>
        <begin position="22"/>
        <end position="559"/>
    </location>
</feature>
<evidence type="ECO:0000256" key="5">
    <source>
        <dbReference type="ARBA" id="ARBA00023288"/>
    </source>
</evidence>
<evidence type="ECO:0000256" key="2">
    <source>
        <dbReference type="ARBA" id="ARBA00022729"/>
    </source>
</evidence>
<keyword evidence="2 7" id="KW-0732">Signal</keyword>
<evidence type="ECO:0000313" key="9">
    <source>
        <dbReference type="Proteomes" id="UP001596378"/>
    </source>
</evidence>
<accession>A0ABW2FII6</accession>
<feature type="signal peptide" evidence="7">
    <location>
        <begin position="1"/>
        <end position="21"/>
    </location>
</feature>
<dbReference type="SUPFAM" id="SSF53850">
    <property type="entry name" value="Periplasmic binding protein-like II"/>
    <property type="match status" value="1"/>
</dbReference>
<evidence type="ECO:0000313" key="8">
    <source>
        <dbReference type="EMBL" id="MFC7151799.1"/>
    </source>
</evidence>
<reference evidence="9" key="1">
    <citation type="journal article" date="2019" name="Int. J. Syst. Evol. Microbiol.">
        <title>The Global Catalogue of Microorganisms (GCM) 10K type strain sequencing project: providing services to taxonomists for standard genome sequencing and annotation.</title>
        <authorList>
            <consortium name="The Broad Institute Genomics Platform"/>
            <consortium name="The Broad Institute Genome Sequencing Center for Infectious Disease"/>
            <person name="Wu L."/>
            <person name="Ma J."/>
        </authorList>
    </citation>
    <scope>NUCLEOTIDE SEQUENCE [LARGE SCALE GENOMIC DNA]</scope>
    <source>
        <strain evidence="9">KCTC 12907</strain>
    </source>
</reference>
<evidence type="ECO:0000256" key="1">
    <source>
        <dbReference type="ARBA" id="ARBA00022475"/>
    </source>
</evidence>
<evidence type="ECO:0000256" key="6">
    <source>
        <dbReference type="SAM" id="MobiDB-lite"/>
    </source>
</evidence>
<dbReference type="PROSITE" id="PS51257">
    <property type="entry name" value="PROKAR_LIPOPROTEIN"/>
    <property type="match status" value="1"/>
</dbReference>
<keyword evidence="3" id="KW-0472">Membrane</keyword>
<evidence type="ECO:0000256" key="7">
    <source>
        <dbReference type="SAM" id="SignalP"/>
    </source>
</evidence>
<keyword evidence="9" id="KW-1185">Reference proteome</keyword>
<gene>
    <name evidence="8" type="ORF">ACFQMJ_24950</name>
</gene>
<comment type="caution">
    <text evidence="8">The sequence shown here is derived from an EMBL/GenBank/DDBJ whole genome shotgun (WGS) entry which is preliminary data.</text>
</comment>
<dbReference type="InterPro" id="IPR050490">
    <property type="entry name" value="Bact_solute-bd_prot1"/>
</dbReference>
<protein>
    <submittedName>
        <fullName evidence="8">ABC transporter substrate-binding protein</fullName>
    </submittedName>
</protein>
<keyword evidence="4" id="KW-0564">Palmitate</keyword>
<dbReference type="CDD" id="cd13581">
    <property type="entry name" value="PBP2_AlgQ_like_2"/>
    <property type="match status" value="1"/>
</dbReference>
<dbReference type="InterPro" id="IPR006059">
    <property type="entry name" value="SBP"/>
</dbReference>
<dbReference type="RefSeq" id="WP_378052288.1">
    <property type="nucleotide sequence ID" value="NZ_JBHMDN010000048.1"/>
</dbReference>
<dbReference type="Gene3D" id="3.40.190.10">
    <property type="entry name" value="Periplasmic binding protein-like II"/>
    <property type="match status" value="2"/>
</dbReference>
<evidence type="ECO:0000256" key="3">
    <source>
        <dbReference type="ARBA" id="ARBA00023136"/>
    </source>
</evidence>
<dbReference type="PANTHER" id="PTHR43649:SF33">
    <property type="entry name" value="POLYGALACTURONAN_RHAMNOGALACTURONAN-BINDING PROTEIN YTCQ"/>
    <property type="match status" value="1"/>
</dbReference>
<feature type="region of interest" description="Disordered" evidence="6">
    <location>
        <begin position="28"/>
        <end position="56"/>
    </location>
</feature>
<sequence length="559" mass="62166">MKKGHYSFAVLLLALSVLVSACSGNNGGGNTGSASPSAGSPSSSASDSGATSAAGELPITKEKTTLRIMTHANSLVEDFATNEFTKYLEEQTNIHIEWDILPEKSASEKLNLVLASGEKLPDVIMTMGISPAQQMIFGAQGLFRPLNDLVDQYGVETKKMFEQMPYVKETITAPDGNIYAMPAPNEGFHAMFMQKMWIYKPWLDKLNLPMPTTTEEFYNVLEAFKTQDPNGNGKADEIPFSGSPTGYVTQVQNFLMNSFTYSPMSWLTAANGKIEVPYNKPEWKEGLKYLHRLYADGLMDPQALTQDGNQLKQLGENPDVPILGAATTLHMGEFTQFFGESGRWKEYVAVPPLKGPGGVQVTPYDPYGVLNTGAYVITKDATNPEAAFRLLDFMYNTETTMRSSYGRLGVEWDWAKEGELGINGEQAIWKPLTSWGNVQNSHWSLSGPIYNPSTLRLAQVDDPANPLEKLLYTETKEKYDPYKADLDQIVPPLYLSDEDSAEIADLQLTLHNRVNEMLVRSINGDVDIDKDWDSYVKSLDDMNLARYLELYQEAYDAKK</sequence>
<feature type="compositionally biased region" description="Low complexity" evidence="6">
    <location>
        <begin position="32"/>
        <end position="55"/>
    </location>
</feature>
<dbReference type="Proteomes" id="UP001596378">
    <property type="component" value="Unassembled WGS sequence"/>
</dbReference>
<keyword evidence="1" id="KW-1003">Cell membrane</keyword>
<dbReference type="PANTHER" id="PTHR43649">
    <property type="entry name" value="ARABINOSE-BINDING PROTEIN-RELATED"/>
    <property type="match status" value="1"/>
</dbReference>
<name>A0ABW2FII6_9BACL</name>
<dbReference type="Pfam" id="PF01547">
    <property type="entry name" value="SBP_bac_1"/>
    <property type="match status" value="1"/>
</dbReference>
<organism evidence="8 9">
    <name type="scientific">Cohnella cellulosilytica</name>
    <dbReference type="NCBI Taxonomy" id="986710"/>
    <lineage>
        <taxon>Bacteria</taxon>
        <taxon>Bacillati</taxon>
        <taxon>Bacillota</taxon>
        <taxon>Bacilli</taxon>
        <taxon>Bacillales</taxon>
        <taxon>Paenibacillaceae</taxon>
        <taxon>Cohnella</taxon>
    </lineage>
</organism>
<dbReference type="EMBL" id="JBHTAI010000018">
    <property type="protein sequence ID" value="MFC7151799.1"/>
    <property type="molecule type" value="Genomic_DNA"/>
</dbReference>